<dbReference type="Proteomes" id="UP001178461">
    <property type="component" value="Chromosome 6"/>
</dbReference>
<protein>
    <submittedName>
        <fullName evidence="2">Uncharacterized protein</fullName>
    </submittedName>
</protein>
<feature type="region of interest" description="Disordered" evidence="1">
    <location>
        <begin position="73"/>
        <end position="114"/>
    </location>
</feature>
<keyword evidence="3" id="KW-1185">Reference proteome</keyword>
<dbReference type="EMBL" id="OX395131">
    <property type="protein sequence ID" value="CAI5776326.1"/>
    <property type="molecule type" value="Genomic_DNA"/>
</dbReference>
<feature type="compositionally biased region" description="Low complexity" evidence="1">
    <location>
        <begin position="88"/>
        <end position="98"/>
    </location>
</feature>
<proteinExistence type="predicted"/>
<reference evidence="2" key="1">
    <citation type="submission" date="2022-12" db="EMBL/GenBank/DDBJ databases">
        <authorList>
            <person name="Alioto T."/>
            <person name="Alioto T."/>
            <person name="Gomez Garrido J."/>
        </authorList>
    </citation>
    <scope>NUCLEOTIDE SEQUENCE</scope>
</reference>
<organism evidence="2 3">
    <name type="scientific">Podarcis lilfordi</name>
    <name type="common">Lilford's wall lizard</name>
    <dbReference type="NCBI Taxonomy" id="74358"/>
    <lineage>
        <taxon>Eukaryota</taxon>
        <taxon>Metazoa</taxon>
        <taxon>Chordata</taxon>
        <taxon>Craniata</taxon>
        <taxon>Vertebrata</taxon>
        <taxon>Euteleostomi</taxon>
        <taxon>Lepidosauria</taxon>
        <taxon>Squamata</taxon>
        <taxon>Bifurcata</taxon>
        <taxon>Unidentata</taxon>
        <taxon>Episquamata</taxon>
        <taxon>Laterata</taxon>
        <taxon>Lacertibaenia</taxon>
        <taxon>Lacertidae</taxon>
        <taxon>Podarcis</taxon>
    </lineage>
</organism>
<accession>A0AA35KEZ6</accession>
<dbReference type="AlphaFoldDB" id="A0AA35KEZ6"/>
<name>A0AA35KEZ6_9SAUR</name>
<evidence type="ECO:0000313" key="2">
    <source>
        <dbReference type="EMBL" id="CAI5776326.1"/>
    </source>
</evidence>
<evidence type="ECO:0000256" key="1">
    <source>
        <dbReference type="SAM" id="MobiDB-lite"/>
    </source>
</evidence>
<feature type="compositionally biased region" description="Polar residues" evidence="1">
    <location>
        <begin position="76"/>
        <end position="87"/>
    </location>
</feature>
<evidence type="ECO:0000313" key="3">
    <source>
        <dbReference type="Proteomes" id="UP001178461"/>
    </source>
</evidence>
<sequence length="114" mass="12727">MPQERFQRLSSCQVFRSLRRLRGLLVSCCRLPKIHPLVCQEEEGDQWKEEVNIMKDGKEEKVKIRSIFVRPCDQGMESTDNNVDGNGSSETSSSSGALTPPPTPSSPLPTIPNI</sequence>
<gene>
    <name evidence="2" type="ORF">PODLI_1B005747</name>
</gene>
<feature type="compositionally biased region" description="Pro residues" evidence="1">
    <location>
        <begin position="99"/>
        <end position="114"/>
    </location>
</feature>